<sequence>MGRLSSIMCYTCTTIDADRLLSDLYDATWRRWLQNVRFVPKTQQCDDFFVPELALRSGTRSHACDDGVCMKMWFKEISGPETVTFGGVVYQMLTNMSDPIVRGYQAVKLFRVALNVRVTVKKTFGQKD</sequence>
<protein>
    <submittedName>
        <fullName evidence="3">START domain-containing protein</fullName>
    </submittedName>
</protein>
<evidence type="ECO:0000313" key="3">
    <source>
        <dbReference type="WBParaSite" id="TCNE_0001590601-mRNA-1"/>
    </source>
</evidence>
<reference evidence="1 2" key="2">
    <citation type="submission" date="2018-11" db="EMBL/GenBank/DDBJ databases">
        <authorList>
            <consortium name="Pathogen Informatics"/>
        </authorList>
    </citation>
    <scope>NUCLEOTIDE SEQUENCE [LARGE SCALE GENOMIC DNA]</scope>
</reference>
<dbReference type="AlphaFoldDB" id="A0A183V585"/>
<evidence type="ECO:0000313" key="2">
    <source>
        <dbReference type="Proteomes" id="UP000050794"/>
    </source>
</evidence>
<gene>
    <name evidence="1" type="ORF">TCNE_LOCUS15905</name>
</gene>
<dbReference type="EMBL" id="UYWY01023184">
    <property type="protein sequence ID" value="VDM47226.1"/>
    <property type="molecule type" value="Genomic_DNA"/>
</dbReference>
<reference evidence="3" key="1">
    <citation type="submission" date="2016-06" db="UniProtKB">
        <authorList>
            <consortium name="WormBaseParasite"/>
        </authorList>
    </citation>
    <scope>IDENTIFICATION</scope>
</reference>
<name>A0A183V585_TOXCA</name>
<keyword evidence="2" id="KW-1185">Reference proteome</keyword>
<dbReference type="WBParaSite" id="TCNE_0001590601-mRNA-1">
    <property type="protein sequence ID" value="TCNE_0001590601-mRNA-1"/>
    <property type="gene ID" value="TCNE_0001590601"/>
</dbReference>
<proteinExistence type="predicted"/>
<accession>A0A183V585</accession>
<dbReference type="Proteomes" id="UP000050794">
    <property type="component" value="Unassembled WGS sequence"/>
</dbReference>
<organism evidence="2 3">
    <name type="scientific">Toxocara canis</name>
    <name type="common">Canine roundworm</name>
    <dbReference type="NCBI Taxonomy" id="6265"/>
    <lineage>
        <taxon>Eukaryota</taxon>
        <taxon>Metazoa</taxon>
        <taxon>Ecdysozoa</taxon>
        <taxon>Nematoda</taxon>
        <taxon>Chromadorea</taxon>
        <taxon>Rhabditida</taxon>
        <taxon>Spirurina</taxon>
        <taxon>Ascaridomorpha</taxon>
        <taxon>Ascaridoidea</taxon>
        <taxon>Toxocaridae</taxon>
        <taxon>Toxocara</taxon>
    </lineage>
</organism>
<evidence type="ECO:0000313" key="1">
    <source>
        <dbReference type="EMBL" id="VDM47226.1"/>
    </source>
</evidence>